<organism evidence="2 3">
    <name type="scientific">Stichopus japonicus</name>
    <name type="common">Sea cucumber</name>
    <dbReference type="NCBI Taxonomy" id="307972"/>
    <lineage>
        <taxon>Eukaryota</taxon>
        <taxon>Metazoa</taxon>
        <taxon>Echinodermata</taxon>
        <taxon>Eleutherozoa</taxon>
        <taxon>Echinozoa</taxon>
        <taxon>Holothuroidea</taxon>
        <taxon>Aspidochirotacea</taxon>
        <taxon>Aspidochirotida</taxon>
        <taxon>Stichopodidae</taxon>
        <taxon>Apostichopus</taxon>
    </lineage>
</organism>
<dbReference type="Proteomes" id="UP000230750">
    <property type="component" value="Unassembled WGS sequence"/>
</dbReference>
<evidence type="ECO:0000313" key="3">
    <source>
        <dbReference type="Proteomes" id="UP000230750"/>
    </source>
</evidence>
<name>A0A2G8LIZ7_STIJA</name>
<evidence type="ECO:0000313" key="2">
    <source>
        <dbReference type="EMBL" id="PIK60211.1"/>
    </source>
</evidence>
<reference evidence="2 3" key="1">
    <citation type="journal article" date="2017" name="PLoS Biol.">
        <title>The sea cucumber genome provides insights into morphological evolution and visceral regeneration.</title>
        <authorList>
            <person name="Zhang X."/>
            <person name="Sun L."/>
            <person name="Yuan J."/>
            <person name="Sun Y."/>
            <person name="Gao Y."/>
            <person name="Zhang L."/>
            <person name="Li S."/>
            <person name="Dai H."/>
            <person name="Hamel J.F."/>
            <person name="Liu C."/>
            <person name="Yu Y."/>
            <person name="Liu S."/>
            <person name="Lin W."/>
            <person name="Guo K."/>
            <person name="Jin S."/>
            <person name="Xu P."/>
            <person name="Storey K.B."/>
            <person name="Huan P."/>
            <person name="Zhang T."/>
            <person name="Zhou Y."/>
            <person name="Zhang J."/>
            <person name="Lin C."/>
            <person name="Li X."/>
            <person name="Xing L."/>
            <person name="Huo D."/>
            <person name="Sun M."/>
            <person name="Wang L."/>
            <person name="Mercier A."/>
            <person name="Li F."/>
            <person name="Yang H."/>
            <person name="Xiang J."/>
        </authorList>
    </citation>
    <scope>NUCLEOTIDE SEQUENCE [LARGE SCALE GENOMIC DNA]</scope>
    <source>
        <strain evidence="2">Shaxun</strain>
        <tissue evidence="2">Muscle</tissue>
    </source>
</reference>
<sequence>MHSSVQRLSQRPTPWSLPYQIGGVETTTVKYTPWELLVSGGSSFQSADNTSTWLGCYEIPEGLVFSLPVKFHQGSWRVVEDAKQSPETVEEVSEDNNNKKVFGVKEGSDSTPGVSDVQGPTNGEENEITRSGPLSRIAEESETDTKEGTTVTETDEVGKLRLLQLTIKACKTLQGYQTCTESQYLY</sequence>
<evidence type="ECO:0000256" key="1">
    <source>
        <dbReference type="SAM" id="MobiDB-lite"/>
    </source>
</evidence>
<accession>A0A2G8LIZ7</accession>
<protein>
    <submittedName>
        <fullName evidence="2">Uncharacterized protein</fullName>
    </submittedName>
</protein>
<dbReference type="AlphaFoldDB" id="A0A2G8LIZ7"/>
<dbReference type="GO" id="GO:0016616">
    <property type="term" value="F:oxidoreductase activity, acting on the CH-OH group of donors, NAD or NADP as acceptor"/>
    <property type="evidence" value="ECO:0007669"/>
    <property type="project" value="InterPro"/>
</dbReference>
<feature type="compositionally biased region" description="Polar residues" evidence="1">
    <location>
        <begin position="109"/>
        <end position="123"/>
    </location>
</feature>
<dbReference type="OrthoDB" id="1510206at2759"/>
<feature type="region of interest" description="Disordered" evidence="1">
    <location>
        <begin position="87"/>
        <end position="152"/>
    </location>
</feature>
<dbReference type="InterPro" id="IPR015955">
    <property type="entry name" value="Lactate_DH/Glyco_Ohase_4_C"/>
</dbReference>
<keyword evidence="3" id="KW-1185">Reference proteome</keyword>
<gene>
    <name evidence="2" type="ORF">BSL78_02838</name>
</gene>
<dbReference type="EMBL" id="MRZV01000063">
    <property type="protein sequence ID" value="PIK60211.1"/>
    <property type="molecule type" value="Genomic_DNA"/>
</dbReference>
<dbReference type="Gene3D" id="3.90.110.10">
    <property type="entry name" value="Lactate dehydrogenase/glycoside hydrolase, family 4, C-terminal"/>
    <property type="match status" value="1"/>
</dbReference>
<comment type="caution">
    <text evidence="2">The sequence shown here is derived from an EMBL/GenBank/DDBJ whole genome shotgun (WGS) entry which is preliminary data.</text>
</comment>
<proteinExistence type="predicted"/>
<feature type="compositionally biased region" description="Basic and acidic residues" evidence="1">
    <location>
        <begin position="137"/>
        <end position="147"/>
    </location>
</feature>